<reference evidence="13" key="1">
    <citation type="submission" date="2025-08" db="UniProtKB">
        <authorList>
            <consortium name="Ensembl"/>
        </authorList>
    </citation>
    <scope>IDENTIFICATION</scope>
</reference>
<organism evidence="13 14">
    <name type="scientific">Leptobrachium leishanense</name>
    <name type="common">Leishan spiny toad</name>
    <dbReference type="NCBI Taxonomy" id="445787"/>
    <lineage>
        <taxon>Eukaryota</taxon>
        <taxon>Metazoa</taxon>
        <taxon>Chordata</taxon>
        <taxon>Craniata</taxon>
        <taxon>Vertebrata</taxon>
        <taxon>Euteleostomi</taxon>
        <taxon>Amphibia</taxon>
        <taxon>Batrachia</taxon>
        <taxon>Anura</taxon>
        <taxon>Pelobatoidea</taxon>
        <taxon>Megophryidae</taxon>
        <taxon>Leptobrachium</taxon>
    </lineage>
</organism>
<feature type="domain" description="CUB" evidence="11">
    <location>
        <begin position="266"/>
        <end position="377"/>
    </location>
</feature>
<dbReference type="SMART" id="SM00042">
    <property type="entry name" value="CUB"/>
    <property type="match status" value="2"/>
</dbReference>
<keyword evidence="14" id="KW-1185">Reference proteome</keyword>
<evidence type="ECO:0000256" key="5">
    <source>
        <dbReference type="ARBA" id="ARBA00022833"/>
    </source>
</evidence>
<evidence type="ECO:0000256" key="10">
    <source>
        <dbReference type="RuleBase" id="RU361183"/>
    </source>
</evidence>
<dbReference type="EC" id="3.4.24.-" evidence="10"/>
<feature type="disulfide bond" evidence="9">
    <location>
        <begin position="71"/>
        <end position="74"/>
    </location>
</feature>
<dbReference type="FunFam" id="2.60.120.290:FF:000013">
    <property type="entry name" value="Membrane frizzled-related protein"/>
    <property type="match status" value="1"/>
</dbReference>
<comment type="cofactor">
    <cofactor evidence="9 10">
        <name>Zn(2+)</name>
        <dbReference type="ChEBI" id="CHEBI:29105"/>
    </cofactor>
    <text evidence="9 10">Binds 1 zinc ion per subunit.</text>
</comment>
<keyword evidence="6 9" id="KW-0482">Metalloprotease</keyword>
<dbReference type="SMART" id="SM00235">
    <property type="entry name" value="ZnMc"/>
    <property type="match status" value="1"/>
</dbReference>
<comment type="caution">
    <text evidence="8">Lacks conserved residue(s) required for the propagation of feature annotation.</text>
</comment>
<sequence length="497" mass="55149">MELTLALWMFAAGLSLGLPFQLYRNTTDQNVNFIGENETAFGQILAVNKGIIDQLLEGDIAPNPARSAMSCTHCLWPASENGSVLIPYEFSTEYSEFETKLLRISMSQMELMSCLKFIVRGQERDYVSIETSSGCWSVIGKTGGKQTVNLSKSGCMSTGTTQHEILHTLGFFHEQSRSDRDKYVDIMWKHIKQGSEGNFNQERTNNLDLPYDYGSVMHYPSYAFTNTPNGNTIIPKPNPNIPIGQRNGMSHLDVKKLNALYKCNVCRTKLTQGSGTFSSDGITFGPDGRCLWWIQVGFPQKAYLQLTIQNIASSPGCDDSYIKIYDGDTREAKVFMDKICGSVMVPPLISNVGDIIVEFVSNKDPALSKFSGVFKIVTQGGTFTYDNGFFMSPSYPTGYPNDIDAVYSIIAPAQSKVSLEFTVFQIKYCRYTCSCTCDYVMVIDGPSTNSPSLGKFCGFKQSLILESTGNVMLVLFHSDHNLPGKGFSAKYRFVPRG</sequence>
<evidence type="ECO:0000256" key="8">
    <source>
        <dbReference type="PROSITE-ProRule" id="PRU00059"/>
    </source>
</evidence>
<feature type="binding site" evidence="9">
    <location>
        <position position="163"/>
    </location>
    <ligand>
        <name>Zn(2+)</name>
        <dbReference type="ChEBI" id="CHEBI:29105"/>
        <note>catalytic</note>
    </ligand>
</feature>
<feature type="binding site" evidence="9">
    <location>
        <position position="173"/>
    </location>
    <ligand>
        <name>Zn(2+)</name>
        <dbReference type="ChEBI" id="CHEBI:29105"/>
        <note>catalytic</note>
    </ligand>
</feature>
<evidence type="ECO:0000313" key="13">
    <source>
        <dbReference type="Ensembl" id="ENSLLEP00000016504.1"/>
    </source>
</evidence>
<dbReference type="Pfam" id="PF00431">
    <property type="entry name" value="CUB"/>
    <property type="match status" value="2"/>
</dbReference>
<dbReference type="Gene3D" id="3.40.390.10">
    <property type="entry name" value="Collagenase (Catalytic Domain)"/>
    <property type="match status" value="1"/>
</dbReference>
<dbReference type="InterPro" id="IPR035914">
    <property type="entry name" value="Sperma_CUB_dom_sf"/>
</dbReference>
<dbReference type="Pfam" id="PF01400">
    <property type="entry name" value="Astacin"/>
    <property type="match status" value="1"/>
</dbReference>
<dbReference type="InterPro" id="IPR024079">
    <property type="entry name" value="MetalloPept_cat_dom_sf"/>
</dbReference>
<dbReference type="InterPro" id="IPR000859">
    <property type="entry name" value="CUB_dom"/>
</dbReference>
<evidence type="ECO:0000313" key="14">
    <source>
        <dbReference type="Proteomes" id="UP000694569"/>
    </source>
</evidence>
<dbReference type="PANTHER" id="PTHR10127:SF899">
    <property type="entry name" value="ASTACIN-LIKE METALLOENDOPEPTIDASE-RELATED"/>
    <property type="match status" value="1"/>
</dbReference>
<dbReference type="PANTHER" id="PTHR10127">
    <property type="entry name" value="DISCOIDIN, CUB, EGF, LAMININ , AND ZINC METALLOPROTEASE DOMAIN CONTAINING"/>
    <property type="match status" value="1"/>
</dbReference>
<keyword evidence="1 9" id="KW-0645">Protease</keyword>
<protein>
    <recommendedName>
        <fullName evidence="10">Metalloendopeptidase</fullName>
        <ecNumber evidence="10">3.4.24.-</ecNumber>
    </recommendedName>
</protein>
<dbReference type="Proteomes" id="UP000694569">
    <property type="component" value="Unplaced"/>
</dbReference>
<evidence type="ECO:0000256" key="9">
    <source>
        <dbReference type="PROSITE-ProRule" id="PRU01211"/>
    </source>
</evidence>
<dbReference type="CDD" id="cd00041">
    <property type="entry name" value="CUB"/>
    <property type="match status" value="2"/>
</dbReference>
<dbReference type="FunFam" id="3.40.390.10:FF:000040">
    <property type="entry name" value="Metalloendopeptidase"/>
    <property type="match status" value="1"/>
</dbReference>
<keyword evidence="7 9" id="KW-1015">Disulfide bond</keyword>
<feature type="active site" evidence="9">
    <location>
        <position position="164"/>
    </location>
</feature>
<feature type="domain" description="Peptidase M12A" evidence="12">
    <location>
        <begin position="67"/>
        <end position="264"/>
    </location>
</feature>
<accession>A0A8C5MQ20</accession>
<dbReference type="InterPro" id="IPR001506">
    <property type="entry name" value="Peptidase_M12A"/>
</dbReference>
<dbReference type="GeneTree" id="ENSGT00940000161051"/>
<feature type="chain" id="PRO_5034504653" description="Metalloendopeptidase" evidence="10">
    <location>
        <begin position="18"/>
        <end position="497"/>
    </location>
</feature>
<feature type="binding site" evidence="9">
    <location>
        <position position="167"/>
    </location>
    <ligand>
        <name>Zn(2+)</name>
        <dbReference type="ChEBI" id="CHEBI:29105"/>
        <note>catalytic</note>
    </ligand>
</feature>
<feature type="signal peptide" evidence="10">
    <location>
        <begin position="1"/>
        <end position="17"/>
    </location>
</feature>
<feature type="domain" description="CUB" evidence="11">
    <location>
        <begin position="379"/>
        <end position="494"/>
    </location>
</feature>
<dbReference type="AlphaFoldDB" id="A0A8C5MQ20"/>
<evidence type="ECO:0000256" key="7">
    <source>
        <dbReference type="ARBA" id="ARBA00023157"/>
    </source>
</evidence>
<keyword evidence="5 9" id="KW-0862">Zinc</keyword>
<evidence type="ECO:0000256" key="1">
    <source>
        <dbReference type="ARBA" id="ARBA00022670"/>
    </source>
</evidence>
<reference evidence="13" key="2">
    <citation type="submission" date="2025-09" db="UniProtKB">
        <authorList>
            <consortium name="Ensembl"/>
        </authorList>
    </citation>
    <scope>IDENTIFICATION</scope>
</reference>
<proteinExistence type="predicted"/>
<dbReference type="PRINTS" id="PR00480">
    <property type="entry name" value="ASTACIN"/>
</dbReference>
<dbReference type="GO" id="GO:0008270">
    <property type="term" value="F:zinc ion binding"/>
    <property type="evidence" value="ECO:0007669"/>
    <property type="project" value="UniProtKB-UniRule"/>
</dbReference>
<name>A0A8C5MQ20_9ANUR</name>
<dbReference type="Gene3D" id="2.60.120.290">
    <property type="entry name" value="Spermadhesin, CUB domain"/>
    <property type="match status" value="2"/>
</dbReference>
<dbReference type="GO" id="GO:0004222">
    <property type="term" value="F:metalloendopeptidase activity"/>
    <property type="evidence" value="ECO:0007669"/>
    <property type="project" value="UniProtKB-UniRule"/>
</dbReference>
<dbReference type="PROSITE" id="PS01180">
    <property type="entry name" value="CUB"/>
    <property type="match status" value="2"/>
</dbReference>
<keyword evidence="3 10" id="KW-0732">Signal</keyword>
<evidence type="ECO:0000256" key="3">
    <source>
        <dbReference type="ARBA" id="ARBA00022729"/>
    </source>
</evidence>
<dbReference type="SUPFAM" id="SSF55486">
    <property type="entry name" value="Metalloproteases ('zincins'), catalytic domain"/>
    <property type="match status" value="1"/>
</dbReference>
<evidence type="ECO:0000256" key="6">
    <source>
        <dbReference type="ARBA" id="ARBA00023049"/>
    </source>
</evidence>
<dbReference type="PROSITE" id="PS51864">
    <property type="entry name" value="ASTACIN"/>
    <property type="match status" value="1"/>
</dbReference>
<keyword evidence="4 9" id="KW-0378">Hydrolase</keyword>
<dbReference type="InterPro" id="IPR006026">
    <property type="entry name" value="Peptidase_Metallo"/>
</dbReference>
<evidence type="ECO:0000256" key="2">
    <source>
        <dbReference type="ARBA" id="ARBA00022723"/>
    </source>
</evidence>
<dbReference type="Ensembl" id="ENSLLET00000017132.1">
    <property type="protein sequence ID" value="ENSLLEP00000016504.1"/>
    <property type="gene ID" value="ENSLLEG00000010510.1"/>
</dbReference>
<evidence type="ECO:0000259" key="12">
    <source>
        <dbReference type="PROSITE" id="PS51864"/>
    </source>
</evidence>
<dbReference type="GO" id="GO:0006508">
    <property type="term" value="P:proteolysis"/>
    <property type="evidence" value="ECO:0007669"/>
    <property type="project" value="UniProtKB-KW"/>
</dbReference>
<keyword evidence="2 9" id="KW-0479">Metal-binding</keyword>
<evidence type="ECO:0000256" key="4">
    <source>
        <dbReference type="ARBA" id="ARBA00022801"/>
    </source>
</evidence>
<evidence type="ECO:0000259" key="11">
    <source>
        <dbReference type="PROSITE" id="PS01180"/>
    </source>
</evidence>
<dbReference type="SUPFAM" id="SSF49854">
    <property type="entry name" value="Spermadhesin, CUB domain"/>
    <property type="match status" value="2"/>
</dbReference>
<dbReference type="OrthoDB" id="291007at2759"/>